<reference evidence="6" key="5">
    <citation type="submission" date="2025-09" db="UniProtKB">
        <authorList>
            <consortium name="Ensembl"/>
        </authorList>
    </citation>
    <scope>IDENTIFICATION</scope>
</reference>
<dbReference type="InterPro" id="IPR020440">
    <property type="entry name" value="IL-17_chr"/>
</dbReference>
<evidence type="ECO:0000256" key="3">
    <source>
        <dbReference type="ARBA" id="ARBA00022514"/>
    </source>
</evidence>
<evidence type="ECO:0000256" key="1">
    <source>
        <dbReference type="ARBA" id="ARBA00004613"/>
    </source>
</evidence>
<proteinExistence type="inferred from homology"/>
<keyword evidence="5" id="KW-0732">Signal</keyword>
<dbReference type="GO" id="GO:0071222">
    <property type="term" value="P:cellular response to lipopolysaccharide"/>
    <property type="evidence" value="ECO:0007669"/>
    <property type="project" value="Ensembl"/>
</dbReference>
<dbReference type="Gene3D" id="2.10.90.10">
    <property type="entry name" value="Cystine-knot cytokines"/>
    <property type="match status" value="1"/>
</dbReference>
<dbReference type="Ensembl" id="ENSEEET00000010868.2">
    <property type="protein sequence ID" value="ENSEEEP00000010745.2"/>
    <property type="gene ID" value="ENSEEEG00000005440.2"/>
</dbReference>
<name>A0A4W4EI95_ELEEL</name>
<dbReference type="InterPro" id="IPR010345">
    <property type="entry name" value="IL-17_fam"/>
</dbReference>
<keyword evidence="4" id="KW-0964">Secreted</keyword>
<keyword evidence="3" id="KW-0202">Cytokine</keyword>
<evidence type="ECO:0000313" key="7">
    <source>
        <dbReference type="Proteomes" id="UP000314983"/>
    </source>
</evidence>
<dbReference type="Proteomes" id="UP000314983">
    <property type="component" value="Chromosome 3"/>
</dbReference>
<evidence type="ECO:0000313" key="6">
    <source>
        <dbReference type="Ensembl" id="ENSEEEP00000010745.2"/>
    </source>
</evidence>
<evidence type="ECO:0000256" key="4">
    <source>
        <dbReference type="ARBA" id="ARBA00022525"/>
    </source>
</evidence>
<dbReference type="Pfam" id="PF06083">
    <property type="entry name" value="IL17"/>
    <property type="match status" value="1"/>
</dbReference>
<evidence type="ECO:0000256" key="5">
    <source>
        <dbReference type="ARBA" id="ARBA00022729"/>
    </source>
</evidence>
<dbReference type="SUPFAM" id="SSF57501">
    <property type="entry name" value="Cystine-knot cytokines"/>
    <property type="match status" value="1"/>
</dbReference>
<keyword evidence="7" id="KW-1185">Reference proteome</keyword>
<reference evidence="7" key="2">
    <citation type="journal article" date="2017" name="Sci. Adv.">
        <title>A tail of two voltages: Proteomic comparison of the three electric organs of the electric eel.</title>
        <authorList>
            <person name="Traeger L.L."/>
            <person name="Sabat G."/>
            <person name="Barrett-Wilt G.A."/>
            <person name="Wells G.B."/>
            <person name="Sussman M.R."/>
        </authorList>
    </citation>
    <scope>NUCLEOTIDE SEQUENCE [LARGE SCALE GENOMIC DNA]</scope>
</reference>
<reference evidence="6" key="3">
    <citation type="submission" date="2020-05" db="EMBL/GenBank/DDBJ databases">
        <title>Electrophorus electricus (electric eel) genome, fEleEle1, primary haplotype.</title>
        <authorList>
            <person name="Myers G."/>
            <person name="Meyer A."/>
            <person name="Fedrigo O."/>
            <person name="Formenti G."/>
            <person name="Rhie A."/>
            <person name="Tracey A."/>
            <person name="Sims Y."/>
            <person name="Jarvis E.D."/>
        </authorList>
    </citation>
    <scope>NUCLEOTIDE SEQUENCE [LARGE SCALE GENOMIC DNA]</scope>
</reference>
<dbReference type="GO" id="GO:0005615">
    <property type="term" value="C:extracellular space"/>
    <property type="evidence" value="ECO:0007669"/>
    <property type="project" value="UniProtKB-KW"/>
</dbReference>
<reference evidence="7" key="1">
    <citation type="journal article" date="2014" name="Science">
        <title>Nonhuman genetics. Genomic basis for the convergent evolution of electric organs.</title>
        <authorList>
            <person name="Gallant J.R."/>
            <person name="Traeger L.L."/>
            <person name="Volkening J.D."/>
            <person name="Moffett H."/>
            <person name="Chen P.H."/>
            <person name="Novina C.D."/>
            <person name="Phillips G.N.Jr."/>
            <person name="Anand R."/>
            <person name="Wells G.B."/>
            <person name="Pinch M."/>
            <person name="Guth R."/>
            <person name="Unguez G.A."/>
            <person name="Albert J.S."/>
            <person name="Zakon H.H."/>
            <person name="Samanta M.P."/>
            <person name="Sussman M.R."/>
        </authorList>
    </citation>
    <scope>NUCLEOTIDE SEQUENCE [LARGE SCALE GENOMIC DNA]</scope>
</reference>
<evidence type="ECO:0000256" key="2">
    <source>
        <dbReference type="ARBA" id="ARBA00007236"/>
    </source>
</evidence>
<accession>A0A4W4EI95</accession>
<dbReference type="AlphaFoldDB" id="A0A4W4EI95"/>
<dbReference type="InterPro" id="IPR029034">
    <property type="entry name" value="Cystine-knot_cytokine"/>
</dbReference>
<comment type="similarity">
    <text evidence="2">Belongs to the IL-17 family.</text>
</comment>
<dbReference type="GeneTree" id="ENSGT00940000156618"/>
<comment type="subcellular location">
    <subcellularLocation>
        <location evidence="1">Secreted</location>
    </subcellularLocation>
</comment>
<protein>
    <submittedName>
        <fullName evidence="6">Interleukin 17a/f3</fullName>
    </submittedName>
</protein>
<sequence length="155" mass="17404">MLGVAALLLDVDALAAPQRNRSMKLPKPSKGPRGRMRKLWLKVDPALLNSSDSLLISPRLSISPWTYESSYDVDRVPYHIFEAKCERTGCLTRDGQEDMGLESKPIFYQILVLRRVKAKRQESVLQLEKKTVKVGCTCAVCPASVTRQAVLFTNQ</sequence>
<reference evidence="6" key="4">
    <citation type="submission" date="2025-08" db="UniProtKB">
        <authorList>
            <consortium name="Ensembl"/>
        </authorList>
    </citation>
    <scope>IDENTIFICATION</scope>
</reference>
<dbReference type="GO" id="GO:0006954">
    <property type="term" value="P:inflammatory response"/>
    <property type="evidence" value="ECO:0007669"/>
    <property type="project" value="InterPro"/>
</dbReference>
<dbReference type="GO" id="GO:0005125">
    <property type="term" value="F:cytokine activity"/>
    <property type="evidence" value="ECO:0007669"/>
    <property type="project" value="UniProtKB-KW"/>
</dbReference>
<dbReference type="PRINTS" id="PR01932">
    <property type="entry name" value="INTRLEUKIN17"/>
</dbReference>
<dbReference type="STRING" id="8005.ENSEEEP00000010745"/>
<organism evidence="6 7">
    <name type="scientific">Electrophorus electricus</name>
    <name type="common">Electric eel</name>
    <name type="synonym">Gymnotus electricus</name>
    <dbReference type="NCBI Taxonomy" id="8005"/>
    <lineage>
        <taxon>Eukaryota</taxon>
        <taxon>Metazoa</taxon>
        <taxon>Chordata</taxon>
        <taxon>Craniata</taxon>
        <taxon>Vertebrata</taxon>
        <taxon>Euteleostomi</taxon>
        <taxon>Actinopterygii</taxon>
        <taxon>Neopterygii</taxon>
        <taxon>Teleostei</taxon>
        <taxon>Ostariophysi</taxon>
        <taxon>Gymnotiformes</taxon>
        <taxon>Gymnotoidei</taxon>
        <taxon>Gymnotidae</taxon>
        <taxon>Electrophorus</taxon>
    </lineage>
</organism>
<dbReference type="OMA" id="AKPIKYQ"/>